<reference evidence="1" key="1">
    <citation type="journal article" date="2021" name="New Phytol.">
        <title>Evolutionary innovations through gain and loss of genes in the ectomycorrhizal Boletales.</title>
        <authorList>
            <person name="Wu G."/>
            <person name="Miyauchi S."/>
            <person name="Morin E."/>
            <person name="Kuo A."/>
            <person name="Drula E."/>
            <person name="Varga T."/>
            <person name="Kohler A."/>
            <person name="Feng B."/>
            <person name="Cao Y."/>
            <person name="Lipzen A."/>
            <person name="Daum C."/>
            <person name="Hundley H."/>
            <person name="Pangilinan J."/>
            <person name="Johnson J."/>
            <person name="Barry K."/>
            <person name="LaButti K."/>
            <person name="Ng V."/>
            <person name="Ahrendt S."/>
            <person name="Min B."/>
            <person name="Choi I.G."/>
            <person name="Park H."/>
            <person name="Plett J.M."/>
            <person name="Magnuson J."/>
            <person name="Spatafora J.W."/>
            <person name="Nagy L.G."/>
            <person name="Henrissat B."/>
            <person name="Grigoriev I.V."/>
            <person name="Yang Z.L."/>
            <person name="Xu J."/>
            <person name="Martin F.M."/>
        </authorList>
    </citation>
    <scope>NUCLEOTIDE SEQUENCE</scope>
    <source>
        <strain evidence="1">KUC20120723A-06</strain>
    </source>
</reference>
<accession>A0ACB8B5Q0</accession>
<keyword evidence="2" id="KW-1185">Reference proteome</keyword>
<gene>
    <name evidence="1" type="ORF">BV22DRAFT_1039438</name>
</gene>
<proteinExistence type="predicted"/>
<comment type="caution">
    <text evidence="1">The sequence shown here is derived from an EMBL/GenBank/DDBJ whole genome shotgun (WGS) entry which is preliminary data.</text>
</comment>
<protein>
    <submittedName>
        <fullName evidence="1">Uncharacterized protein</fullName>
    </submittedName>
</protein>
<evidence type="ECO:0000313" key="2">
    <source>
        <dbReference type="Proteomes" id="UP000790709"/>
    </source>
</evidence>
<dbReference type="EMBL" id="MU266560">
    <property type="protein sequence ID" value="KAH7920754.1"/>
    <property type="molecule type" value="Genomic_DNA"/>
</dbReference>
<organism evidence="1 2">
    <name type="scientific">Leucogyrophana mollusca</name>
    <dbReference type="NCBI Taxonomy" id="85980"/>
    <lineage>
        <taxon>Eukaryota</taxon>
        <taxon>Fungi</taxon>
        <taxon>Dikarya</taxon>
        <taxon>Basidiomycota</taxon>
        <taxon>Agaricomycotina</taxon>
        <taxon>Agaricomycetes</taxon>
        <taxon>Agaricomycetidae</taxon>
        <taxon>Boletales</taxon>
        <taxon>Boletales incertae sedis</taxon>
        <taxon>Leucogyrophana</taxon>
    </lineage>
</organism>
<name>A0ACB8B5Q0_9AGAM</name>
<dbReference type="Proteomes" id="UP000790709">
    <property type="component" value="Unassembled WGS sequence"/>
</dbReference>
<evidence type="ECO:0000313" key="1">
    <source>
        <dbReference type="EMBL" id="KAH7920754.1"/>
    </source>
</evidence>
<sequence length="127" mass="14405">MSAPKTTKPRSTRTRGEPVATRFFGYVLENEFLLKYAKEHQCEVYASDGSVRRETIETAVWNMQKSGAMFARLGCVQDSRQPGGLVLCLHIASNLRPDNVTEERVRRLKAAVGVDEDPQWIPIKYHP</sequence>